<dbReference type="SMART" id="SM00448">
    <property type="entry name" value="REC"/>
    <property type="match status" value="1"/>
</dbReference>
<sequence length="537" mass="58263">MARILIVETLPAIRRCLETMLEQMGHTVAGSVASGSDGLELVRMAQPDLVILELCAGGRSGFDLIRRMGAHSPDSAILVYTALKAEHFAPLCFNEGVRGFVSKLDDLDELALAIRSVLKGRSHYPAVPMATSDGGGLSALSTRELSVLQLIAEGKSNQAIADTLSISFKTVSTHKTHLQEKLHVDSRMELVELARRHGLGGKDVAEGFMADTLPAGWESEIARLRAMLDAVGHPMFLRGHDARLLLCNQAFLNFYGVGADEVAGMSLLDSWWFDAADRQRMEANFSRLLAEDAPFSLEITIKVRGAPRLLHVWGMPFRDDHGQAIGIVGGLRDMTEQAQRMTELRDARRQAEAANEARLDMFGVILAELDEALAKSAAKAAEGGSLEELEQSIQRLKRLTDLAKEERLPTAEPSDIAALTAAQLQSHGVEMLPGAPATIVAWLAVDAYRELLDMLCLSCGPMPRAELAERRNSRGLLELQLNLSSQPPASAPSAILLRTAELLAEKLGGRLLKLSDSHGQKLVLALELEETSTLSPV</sequence>
<dbReference type="PANTHER" id="PTHR43214:SF41">
    <property type="entry name" value="NITRATE_NITRITE RESPONSE REGULATOR PROTEIN NARP"/>
    <property type="match status" value="1"/>
</dbReference>
<evidence type="ECO:0000259" key="9">
    <source>
        <dbReference type="PROSITE" id="PS50113"/>
    </source>
</evidence>
<dbReference type="Pfam" id="PF00196">
    <property type="entry name" value="GerE"/>
    <property type="match status" value="1"/>
</dbReference>
<dbReference type="Gene3D" id="3.30.450.20">
    <property type="entry name" value="PAS domain"/>
    <property type="match status" value="1"/>
</dbReference>
<dbReference type="Pfam" id="PF00072">
    <property type="entry name" value="Response_reg"/>
    <property type="match status" value="1"/>
</dbReference>
<reference evidence="10" key="1">
    <citation type="submission" date="2022-11" db="EMBL/GenBank/DDBJ databases">
        <title>Pseudomonas triclosanedens sp. nov., a triclosan degrader isolated from activated sludge.</title>
        <authorList>
            <person name="Yin Y."/>
            <person name="Lu Z."/>
        </authorList>
    </citation>
    <scope>NUCLEOTIDE SEQUENCE</scope>
    <source>
        <strain evidence="10">ZM23</strain>
    </source>
</reference>
<evidence type="ECO:0000259" key="7">
    <source>
        <dbReference type="PROSITE" id="PS50110"/>
    </source>
</evidence>
<dbReference type="CDD" id="cd00130">
    <property type="entry name" value="PAS"/>
    <property type="match status" value="1"/>
</dbReference>
<proteinExistence type="predicted"/>
<dbReference type="CDD" id="cd17535">
    <property type="entry name" value="REC_NarL-like"/>
    <property type="match status" value="1"/>
</dbReference>
<dbReference type="EMBL" id="CP113432">
    <property type="protein sequence ID" value="WAI52222.1"/>
    <property type="molecule type" value="Genomic_DNA"/>
</dbReference>
<dbReference type="SUPFAM" id="SSF46894">
    <property type="entry name" value="C-terminal effector domain of the bipartite response regulators"/>
    <property type="match status" value="1"/>
</dbReference>
<gene>
    <name evidence="10" type="ORF">OU419_13535</name>
</gene>
<organism evidence="10 11">
    <name type="scientific">Pseudomonas triclosanedens</name>
    <dbReference type="NCBI Taxonomy" id="2961893"/>
    <lineage>
        <taxon>Bacteria</taxon>
        <taxon>Pseudomonadati</taxon>
        <taxon>Pseudomonadota</taxon>
        <taxon>Gammaproteobacteria</taxon>
        <taxon>Pseudomonadales</taxon>
        <taxon>Pseudomonadaceae</taxon>
        <taxon>Pseudomonas</taxon>
    </lineage>
</organism>
<keyword evidence="4" id="KW-0804">Transcription</keyword>
<dbReference type="InterPro" id="IPR039420">
    <property type="entry name" value="WalR-like"/>
</dbReference>
<evidence type="ECO:0000256" key="4">
    <source>
        <dbReference type="ARBA" id="ARBA00023163"/>
    </source>
</evidence>
<dbReference type="NCBIfam" id="TIGR00229">
    <property type="entry name" value="sensory_box"/>
    <property type="match status" value="1"/>
</dbReference>
<keyword evidence="11" id="KW-1185">Reference proteome</keyword>
<feature type="domain" description="HTH luxR-type" evidence="6">
    <location>
        <begin position="133"/>
        <end position="198"/>
    </location>
</feature>
<dbReference type="InterPro" id="IPR036388">
    <property type="entry name" value="WH-like_DNA-bd_sf"/>
</dbReference>
<dbReference type="PROSITE" id="PS50113">
    <property type="entry name" value="PAC"/>
    <property type="match status" value="1"/>
</dbReference>
<keyword evidence="3" id="KW-0238">DNA-binding</keyword>
<dbReference type="SUPFAM" id="SSF55785">
    <property type="entry name" value="PYP-like sensor domain (PAS domain)"/>
    <property type="match status" value="1"/>
</dbReference>
<dbReference type="InterPro" id="IPR000792">
    <property type="entry name" value="Tscrpt_reg_LuxR_C"/>
</dbReference>
<evidence type="ECO:0000259" key="6">
    <source>
        <dbReference type="PROSITE" id="PS50043"/>
    </source>
</evidence>
<feature type="domain" description="PAC" evidence="9">
    <location>
        <begin position="291"/>
        <end position="346"/>
    </location>
</feature>
<dbReference type="CDD" id="cd06170">
    <property type="entry name" value="LuxR_C_like"/>
    <property type="match status" value="1"/>
</dbReference>
<evidence type="ECO:0000313" key="11">
    <source>
        <dbReference type="Proteomes" id="UP001163624"/>
    </source>
</evidence>
<dbReference type="Pfam" id="PF00989">
    <property type="entry name" value="PAS"/>
    <property type="match status" value="1"/>
</dbReference>
<evidence type="ECO:0000256" key="3">
    <source>
        <dbReference type="ARBA" id="ARBA00023125"/>
    </source>
</evidence>
<dbReference type="InterPro" id="IPR000700">
    <property type="entry name" value="PAS-assoc_C"/>
</dbReference>
<evidence type="ECO:0000256" key="5">
    <source>
        <dbReference type="PROSITE-ProRule" id="PRU00169"/>
    </source>
</evidence>
<dbReference type="InterPro" id="IPR000014">
    <property type="entry name" value="PAS"/>
</dbReference>
<protein>
    <submittedName>
        <fullName evidence="10">LuxR C-terminal-related transcriptional regulator</fullName>
    </submittedName>
</protein>
<dbReference type="InterPro" id="IPR013767">
    <property type="entry name" value="PAS_fold"/>
</dbReference>
<keyword evidence="2" id="KW-0805">Transcription regulation</keyword>
<dbReference type="Gene3D" id="1.10.10.10">
    <property type="entry name" value="Winged helix-like DNA-binding domain superfamily/Winged helix DNA-binding domain"/>
    <property type="match status" value="1"/>
</dbReference>
<dbReference type="PROSITE" id="PS50112">
    <property type="entry name" value="PAS"/>
    <property type="match status" value="1"/>
</dbReference>
<evidence type="ECO:0000259" key="8">
    <source>
        <dbReference type="PROSITE" id="PS50112"/>
    </source>
</evidence>
<dbReference type="SUPFAM" id="SSF52172">
    <property type="entry name" value="CheY-like"/>
    <property type="match status" value="1"/>
</dbReference>
<dbReference type="PROSITE" id="PS00622">
    <property type="entry name" value="HTH_LUXR_1"/>
    <property type="match status" value="1"/>
</dbReference>
<comment type="caution">
    <text evidence="5">Lacks conserved residue(s) required for the propagation of feature annotation.</text>
</comment>
<dbReference type="InterPro" id="IPR035965">
    <property type="entry name" value="PAS-like_dom_sf"/>
</dbReference>
<accession>A0ABY7A5P0</accession>
<dbReference type="InterPro" id="IPR001789">
    <property type="entry name" value="Sig_transdc_resp-reg_receiver"/>
</dbReference>
<feature type="domain" description="PAS" evidence="8">
    <location>
        <begin position="220"/>
        <end position="268"/>
    </location>
</feature>
<dbReference type="PRINTS" id="PR00038">
    <property type="entry name" value="HTHLUXR"/>
</dbReference>
<dbReference type="Gene3D" id="3.40.50.2300">
    <property type="match status" value="1"/>
</dbReference>
<dbReference type="PANTHER" id="PTHR43214">
    <property type="entry name" value="TWO-COMPONENT RESPONSE REGULATOR"/>
    <property type="match status" value="1"/>
</dbReference>
<name>A0ABY7A5P0_9PSED</name>
<dbReference type="RefSeq" id="WP_254474388.1">
    <property type="nucleotide sequence ID" value="NZ_CP113432.1"/>
</dbReference>
<dbReference type="InterPro" id="IPR016032">
    <property type="entry name" value="Sig_transdc_resp-reg_C-effctor"/>
</dbReference>
<dbReference type="InterPro" id="IPR011006">
    <property type="entry name" value="CheY-like_superfamily"/>
</dbReference>
<dbReference type="InterPro" id="IPR058245">
    <property type="entry name" value="NreC/VraR/RcsB-like_REC"/>
</dbReference>
<feature type="domain" description="Response regulatory" evidence="7">
    <location>
        <begin position="3"/>
        <end position="118"/>
    </location>
</feature>
<dbReference type="Proteomes" id="UP001163624">
    <property type="component" value="Chromosome"/>
</dbReference>
<keyword evidence="1" id="KW-0597">Phosphoprotein</keyword>
<dbReference type="SMART" id="SM00091">
    <property type="entry name" value="PAS"/>
    <property type="match status" value="1"/>
</dbReference>
<evidence type="ECO:0000313" key="10">
    <source>
        <dbReference type="EMBL" id="WAI52222.1"/>
    </source>
</evidence>
<dbReference type="SMART" id="SM00421">
    <property type="entry name" value="HTH_LUXR"/>
    <property type="match status" value="1"/>
</dbReference>
<dbReference type="PROSITE" id="PS50110">
    <property type="entry name" value="RESPONSE_REGULATORY"/>
    <property type="match status" value="1"/>
</dbReference>
<evidence type="ECO:0000256" key="1">
    <source>
        <dbReference type="ARBA" id="ARBA00022553"/>
    </source>
</evidence>
<dbReference type="PROSITE" id="PS50043">
    <property type="entry name" value="HTH_LUXR_2"/>
    <property type="match status" value="1"/>
</dbReference>
<evidence type="ECO:0000256" key="2">
    <source>
        <dbReference type="ARBA" id="ARBA00023015"/>
    </source>
</evidence>